<dbReference type="InterPro" id="IPR021607">
    <property type="entry name" value="DUF3224"/>
</dbReference>
<proteinExistence type="predicted"/>
<keyword evidence="2" id="KW-1185">Reference proteome</keyword>
<evidence type="ECO:0000313" key="1">
    <source>
        <dbReference type="EMBL" id="WNG43892.1"/>
    </source>
</evidence>
<accession>A0ABY9WJ95</accession>
<protein>
    <submittedName>
        <fullName evidence="1">DUF3224 domain-containing protein</fullName>
    </submittedName>
</protein>
<dbReference type="Gene3D" id="2.40.350.10">
    <property type="entry name" value="SO1590-like"/>
    <property type="match status" value="1"/>
</dbReference>
<evidence type="ECO:0000313" key="2">
    <source>
        <dbReference type="Proteomes" id="UP001611383"/>
    </source>
</evidence>
<dbReference type="SUPFAM" id="SSF159238">
    <property type="entry name" value="SO1590-like"/>
    <property type="match status" value="1"/>
</dbReference>
<dbReference type="RefSeq" id="WP_395815712.1">
    <property type="nucleotide sequence ID" value="NZ_CP043494.1"/>
</dbReference>
<gene>
    <name evidence="1" type="ORF">F0U60_07130</name>
</gene>
<reference evidence="1 2" key="1">
    <citation type="submission" date="2019-08" db="EMBL/GenBank/DDBJ databases">
        <title>Archangium and Cystobacter genomes.</title>
        <authorList>
            <person name="Chen I.-C.K."/>
            <person name="Wielgoss S."/>
        </authorList>
    </citation>
    <scope>NUCLEOTIDE SEQUENCE [LARGE SCALE GENOMIC DNA]</scope>
    <source>
        <strain evidence="1 2">Cbm 6</strain>
    </source>
</reference>
<organism evidence="1 2">
    <name type="scientific">Archangium minus</name>
    <dbReference type="NCBI Taxonomy" id="83450"/>
    <lineage>
        <taxon>Bacteria</taxon>
        <taxon>Pseudomonadati</taxon>
        <taxon>Myxococcota</taxon>
        <taxon>Myxococcia</taxon>
        <taxon>Myxococcales</taxon>
        <taxon>Cystobacterineae</taxon>
        <taxon>Archangiaceae</taxon>
        <taxon>Archangium</taxon>
    </lineage>
</organism>
<dbReference type="InterPro" id="IPR023159">
    <property type="entry name" value="SO1590-like_sf"/>
</dbReference>
<sequence>METTREVKAVFSVSGWDEQPYAEADGVKLAKARYTKRYRGDLEGTSVTESLMVYRTDGSATFVELERFEGSVLGKSGSFVIHSDGEYRAGFADSRGHIVPGTGTGELRTLTGETPYRVGHAPEHPVVFRLAFG</sequence>
<name>A0ABY9WJ95_9BACT</name>
<dbReference type="Proteomes" id="UP001611383">
    <property type="component" value="Chromosome"/>
</dbReference>
<dbReference type="EMBL" id="CP043494">
    <property type="protein sequence ID" value="WNG43892.1"/>
    <property type="molecule type" value="Genomic_DNA"/>
</dbReference>
<dbReference type="Pfam" id="PF11528">
    <property type="entry name" value="DUF3224"/>
    <property type="match status" value="1"/>
</dbReference>